<accession>A0A1I7UGQ5</accession>
<organism evidence="2 3">
    <name type="scientific">Caenorhabditis tropicalis</name>
    <dbReference type="NCBI Taxonomy" id="1561998"/>
    <lineage>
        <taxon>Eukaryota</taxon>
        <taxon>Metazoa</taxon>
        <taxon>Ecdysozoa</taxon>
        <taxon>Nematoda</taxon>
        <taxon>Chromadorea</taxon>
        <taxon>Rhabditida</taxon>
        <taxon>Rhabditina</taxon>
        <taxon>Rhabditomorpha</taxon>
        <taxon>Rhabditoidea</taxon>
        <taxon>Rhabditidae</taxon>
        <taxon>Peloderinae</taxon>
        <taxon>Caenorhabditis</taxon>
    </lineage>
</organism>
<proteinExistence type="predicted"/>
<evidence type="ECO:0000256" key="1">
    <source>
        <dbReference type="SAM" id="MobiDB-lite"/>
    </source>
</evidence>
<dbReference type="eggNOG" id="ENOG502R26M">
    <property type="taxonomic scope" value="Eukaryota"/>
</dbReference>
<evidence type="ECO:0000313" key="2">
    <source>
        <dbReference type="Proteomes" id="UP000095282"/>
    </source>
</evidence>
<evidence type="ECO:0000313" key="3">
    <source>
        <dbReference type="WBParaSite" id="Csp11.Scaffold629.g9154.t1"/>
    </source>
</evidence>
<sequence length="347" mass="38624">MSGHEFVDELNKIRAKFARKFEIANMNELVWDQQLAIEIAGSGEELKLDRKLESYYSYEGILNLANRSLGIEKKDLKDYKDDYKLQFLAPLHNRIGCTTVPDENKAECYCYLAPDSPIDKILDTYGYAGSRCSEGFEAIIEGLEGTKGLCRQVIVAAPMSDGDFLIELNKKRAKFAKKFEIANMNKLVSGSSGRLIPISHDQETKFQSHKETLKSLDQILEVEKQQLKIDPALYELKFMAPLHERIDCSLRTSDEEFKNWCHLTPASPLTEMFDVRGIPGSNCSKGLESNTEGLCVAIPITSPSTALETTTTPTTTTSLPTTTTTTPTTTTTETTTTPLPTTTTPEP</sequence>
<reference evidence="3" key="1">
    <citation type="submission" date="2016-11" db="UniProtKB">
        <authorList>
            <consortium name="WormBaseParasite"/>
        </authorList>
    </citation>
    <scope>IDENTIFICATION</scope>
</reference>
<protein>
    <submittedName>
        <fullName evidence="3">POLAc domain-containing protein</fullName>
    </submittedName>
</protein>
<dbReference type="WBParaSite" id="Csp11.Scaffold629.g9154.t1">
    <property type="protein sequence ID" value="Csp11.Scaffold629.g9154.t1"/>
    <property type="gene ID" value="Csp11.Scaffold629.g9154"/>
</dbReference>
<dbReference type="Proteomes" id="UP000095282">
    <property type="component" value="Unplaced"/>
</dbReference>
<name>A0A1I7UGQ5_9PELO</name>
<dbReference type="AlphaFoldDB" id="A0A1I7UGQ5"/>
<feature type="region of interest" description="Disordered" evidence="1">
    <location>
        <begin position="306"/>
        <end position="347"/>
    </location>
</feature>
<keyword evidence="2" id="KW-1185">Reference proteome</keyword>